<accession>A0ABW0YR25</accession>
<dbReference type="PANTHER" id="PTHR32071:SF57">
    <property type="entry name" value="C4-DICARBOXYLATE TRANSPORT TRANSCRIPTIONAL REGULATORY PROTEIN DCTD"/>
    <property type="match status" value="1"/>
</dbReference>
<dbReference type="CDD" id="cd00130">
    <property type="entry name" value="PAS"/>
    <property type="match status" value="1"/>
</dbReference>
<reference evidence="12" key="1">
    <citation type="journal article" date="2019" name="Int. J. Syst. Evol. Microbiol.">
        <title>The Global Catalogue of Microorganisms (GCM) 10K type strain sequencing project: providing services to taxonomists for standard genome sequencing and annotation.</title>
        <authorList>
            <consortium name="The Broad Institute Genomics Platform"/>
            <consortium name="The Broad Institute Genome Sequencing Center for Infectious Disease"/>
            <person name="Wu L."/>
            <person name="Ma J."/>
        </authorList>
    </citation>
    <scope>NUCLEOTIDE SEQUENCE [LARGE SCALE GENOMIC DNA]</scope>
    <source>
        <strain evidence="12">CECT 7184</strain>
    </source>
</reference>
<dbReference type="InterPro" id="IPR027417">
    <property type="entry name" value="P-loop_NTPase"/>
</dbReference>
<evidence type="ECO:0000259" key="9">
    <source>
        <dbReference type="PROSITE" id="PS50112"/>
    </source>
</evidence>
<dbReference type="Gene3D" id="1.10.10.60">
    <property type="entry name" value="Homeodomain-like"/>
    <property type="match status" value="1"/>
</dbReference>
<dbReference type="InterPro" id="IPR030828">
    <property type="entry name" value="HTH_TyrR"/>
</dbReference>
<dbReference type="PANTHER" id="PTHR32071">
    <property type="entry name" value="TRANSCRIPTIONAL REGULATORY PROTEIN"/>
    <property type="match status" value="1"/>
</dbReference>
<dbReference type="RefSeq" id="WP_385943556.1">
    <property type="nucleotide sequence ID" value="NZ_JBHSPG010000007.1"/>
</dbReference>
<dbReference type="EMBL" id="JBHSOZ010000003">
    <property type="protein sequence ID" value="MFC5713008.1"/>
    <property type="molecule type" value="Genomic_DNA"/>
</dbReference>
<feature type="domain" description="PAS" evidence="9">
    <location>
        <begin position="102"/>
        <end position="153"/>
    </location>
</feature>
<feature type="coiled-coil region" evidence="7">
    <location>
        <begin position="212"/>
        <end position="242"/>
    </location>
</feature>
<gene>
    <name evidence="11" type="ORF">ACFPU1_09450</name>
</gene>
<feature type="domain" description="PAC" evidence="10">
    <location>
        <begin position="169"/>
        <end position="221"/>
    </location>
</feature>
<keyword evidence="7" id="KW-0175">Coiled coil</keyword>
<keyword evidence="1" id="KW-0547">Nucleotide-binding</keyword>
<evidence type="ECO:0000256" key="4">
    <source>
        <dbReference type="ARBA" id="ARBA00023015"/>
    </source>
</evidence>
<evidence type="ECO:0000256" key="2">
    <source>
        <dbReference type="ARBA" id="ARBA00022797"/>
    </source>
</evidence>
<dbReference type="SMART" id="SM00382">
    <property type="entry name" value="AAA"/>
    <property type="match status" value="1"/>
</dbReference>
<dbReference type="Pfam" id="PF00989">
    <property type="entry name" value="PAS"/>
    <property type="match status" value="1"/>
</dbReference>
<dbReference type="NCBIfam" id="TIGR00229">
    <property type="entry name" value="sensory_box"/>
    <property type="match status" value="1"/>
</dbReference>
<dbReference type="PROSITE" id="PS50045">
    <property type="entry name" value="SIGMA54_INTERACT_4"/>
    <property type="match status" value="1"/>
</dbReference>
<evidence type="ECO:0000256" key="1">
    <source>
        <dbReference type="ARBA" id="ARBA00022741"/>
    </source>
</evidence>
<evidence type="ECO:0000256" key="6">
    <source>
        <dbReference type="ARBA" id="ARBA00029500"/>
    </source>
</evidence>
<keyword evidence="12" id="KW-1185">Reference proteome</keyword>
<keyword evidence="4" id="KW-0805">Transcription regulation</keyword>
<dbReference type="SUPFAM" id="SSF52540">
    <property type="entry name" value="P-loop containing nucleoside triphosphate hydrolases"/>
    <property type="match status" value="1"/>
</dbReference>
<evidence type="ECO:0000313" key="12">
    <source>
        <dbReference type="Proteomes" id="UP001596142"/>
    </source>
</evidence>
<dbReference type="PROSITE" id="PS50113">
    <property type="entry name" value="PAC"/>
    <property type="match status" value="1"/>
</dbReference>
<dbReference type="PROSITE" id="PS00675">
    <property type="entry name" value="SIGMA54_INTERACT_1"/>
    <property type="match status" value="1"/>
</dbReference>
<evidence type="ECO:0000259" key="8">
    <source>
        <dbReference type="PROSITE" id="PS50045"/>
    </source>
</evidence>
<dbReference type="InterPro" id="IPR035965">
    <property type="entry name" value="PAS-like_dom_sf"/>
</dbReference>
<keyword evidence="3" id="KW-0067">ATP-binding</keyword>
<evidence type="ECO:0000256" key="5">
    <source>
        <dbReference type="ARBA" id="ARBA00023163"/>
    </source>
</evidence>
<proteinExistence type="predicted"/>
<evidence type="ECO:0000256" key="3">
    <source>
        <dbReference type="ARBA" id="ARBA00022840"/>
    </source>
</evidence>
<dbReference type="InterPro" id="IPR025662">
    <property type="entry name" value="Sigma_54_int_dom_ATP-bd_1"/>
</dbReference>
<dbReference type="SMART" id="SM00091">
    <property type="entry name" value="PAS"/>
    <property type="match status" value="1"/>
</dbReference>
<evidence type="ECO:0000313" key="11">
    <source>
        <dbReference type="EMBL" id="MFC5713008.1"/>
    </source>
</evidence>
<dbReference type="InterPro" id="IPR058031">
    <property type="entry name" value="AAA_lid_NorR"/>
</dbReference>
<dbReference type="InterPro" id="IPR000014">
    <property type="entry name" value="PAS"/>
</dbReference>
<dbReference type="InterPro" id="IPR002078">
    <property type="entry name" value="Sigma_54_int"/>
</dbReference>
<dbReference type="Pfam" id="PF25601">
    <property type="entry name" value="AAA_lid_14"/>
    <property type="match status" value="1"/>
</dbReference>
<dbReference type="Proteomes" id="UP001596142">
    <property type="component" value="Unassembled WGS sequence"/>
</dbReference>
<dbReference type="PROSITE" id="PS50112">
    <property type="entry name" value="PAS"/>
    <property type="match status" value="1"/>
</dbReference>
<dbReference type="Gene3D" id="3.40.50.300">
    <property type="entry name" value="P-loop containing nucleotide triphosphate hydrolases"/>
    <property type="match status" value="1"/>
</dbReference>
<dbReference type="InterPro" id="IPR003593">
    <property type="entry name" value="AAA+_ATPase"/>
</dbReference>
<dbReference type="SUPFAM" id="SSF46689">
    <property type="entry name" value="Homeodomain-like"/>
    <property type="match status" value="1"/>
</dbReference>
<dbReference type="PROSITE" id="PS00688">
    <property type="entry name" value="SIGMA54_INTERACT_3"/>
    <property type="match status" value="1"/>
</dbReference>
<dbReference type="SUPFAM" id="SSF55785">
    <property type="entry name" value="PYP-like sensor domain (PAS domain)"/>
    <property type="match status" value="1"/>
</dbReference>
<dbReference type="Gene3D" id="1.10.8.60">
    <property type="match status" value="1"/>
</dbReference>
<dbReference type="Gene3D" id="3.30.450.20">
    <property type="entry name" value="PAS domain"/>
    <property type="match status" value="1"/>
</dbReference>
<evidence type="ECO:0000259" key="10">
    <source>
        <dbReference type="PROSITE" id="PS50113"/>
    </source>
</evidence>
<keyword evidence="2" id="KW-0058">Aromatic hydrocarbons catabolism</keyword>
<comment type="caution">
    <text evidence="11">The sequence shown here is derived from an EMBL/GenBank/DDBJ whole genome shotgun (WGS) entry which is preliminary data.</text>
</comment>
<evidence type="ECO:0000256" key="7">
    <source>
        <dbReference type="SAM" id="Coils"/>
    </source>
</evidence>
<dbReference type="Pfam" id="PF00158">
    <property type="entry name" value="Sigma54_activat"/>
    <property type="match status" value="1"/>
</dbReference>
<keyword evidence="5" id="KW-0804">Transcription</keyword>
<organism evidence="11 12">
    <name type="scientific">Thalassorhabdus alkalitolerans</name>
    <dbReference type="NCBI Taxonomy" id="2282697"/>
    <lineage>
        <taxon>Bacteria</taxon>
        <taxon>Bacillati</taxon>
        <taxon>Bacillota</taxon>
        <taxon>Bacilli</taxon>
        <taxon>Bacillales</taxon>
        <taxon>Bacillaceae</taxon>
        <taxon>Thalassorhabdus</taxon>
    </lineage>
</organism>
<name>A0ABW0YR25_9BACI</name>
<protein>
    <recommendedName>
        <fullName evidence="6">HTH-type transcriptional regulatory protein TyrR</fullName>
    </recommendedName>
</protein>
<feature type="domain" description="Sigma-54 factor interaction" evidence="8">
    <location>
        <begin position="246"/>
        <end position="476"/>
    </location>
</feature>
<dbReference type="InterPro" id="IPR000700">
    <property type="entry name" value="PAS-assoc_C"/>
</dbReference>
<dbReference type="Pfam" id="PF18024">
    <property type="entry name" value="HTH_50"/>
    <property type="match status" value="1"/>
</dbReference>
<dbReference type="InterPro" id="IPR009057">
    <property type="entry name" value="Homeodomain-like_sf"/>
</dbReference>
<dbReference type="CDD" id="cd00009">
    <property type="entry name" value="AAA"/>
    <property type="match status" value="1"/>
</dbReference>
<dbReference type="InterPro" id="IPR025944">
    <property type="entry name" value="Sigma_54_int_dom_CS"/>
</dbReference>
<sequence>MSILHFPFASFTTDHETTIQSLNDAAFELFQGKVAAGDKADSVFSDFRTDQETFLGKLQDRCFLFFMRNTNDPPSHGIFNYIAVQGEEYAGMKEKIKELNKSNRELDAIIESSYDGIYITDHEGNTLKTNSAIERISGIPKHYYIGKNVHDLMKRGILKESVTTKVLKAKKTVNVVQKNFNQKKTVMTGSPIFNENGEIEKIVTNIRDLSELNELHEQLNEVQQLNKKYEQQLERLKAYTKEDPEVVIKSEKMLDLFNTAERLAQVDTTVLILGETGVGKDVLARHLYRVSNRYDSGNFIKINCGALPKDLLESELFGYEAGAFSGASRSGKPGLFEMADRGFLFMDEVGEMPEPLQVKFLRVLQEKEIQRIGGTKTKKVDVRVIAATNKDLKKMVKEGTFREDLYYRLHVVPVFVPPLRERKEDILPLVQSLVNKYNKKYEMNKTADRTLTEFFLRYHWPGNVRELSNLVERMMITCPAKSLSFGDLPDEYKEGYEYVPESTLLPLKKSVEEAEKKVLSTAVKKWSTTYEIAEHLETSQATVVRKLKKYGLSIDTETL</sequence>
<dbReference type="InterPro" id="IPR013767">
    <property type="entry name" value="PAS_fold"/>
</dbReference>